<evidence type="ECO:0000256" key="2">
    <source>
        <dbReference type="ARBA" id="ARBA00008661"/>
    </source>
</evidence>
<comment type="caution">
    <text evidence="12">The sequence shown here is derived from an EMBL/GenBank/DDBJ whole genome shotgun (WGS) entry which is preliminary data.</text>
</comment>
<keyword evidence="7 11" id="KW-1133">Transmembrane helix</keyword>
<dbReference type="PANTHER" id="PTHR11214:SF379">
    <property type="entry name" value="HEXOSYLTRANSFERASE-RELATED"/>
    <property type="match status" value="1"/>
</dbReference>
<dbReference type="GO" id="GO:0006493">
    <property type="term" value="P:protein O-linked glycosylation"/>
    <property type="evidence" value="ECO:0007669"/>
    <property type="project" value="TreeGrafter"/>
</dbReference>
<evidence type="ECO:0000256" key="10">
    <source>
        <dbReference type="ARBA" id="ARBA00023180"/>
    </source>
</evidence>
<evidence type="ECO:0000256" key="9">
    <source>
        <dbReference type="ARBA" id="ARBA00023136"/>
    </source>
</evidence>
<evidence type="ECO:0000256" key="3">
    <source>
        <dbReference type="ARBA" id="ARBA00022676"/>
    </source>
</evidence>
<dbReference type="GO" id="GO:0000139">
    <property type="term" value="C:Golgi membrane"/>
    <property type="evidence" value="ECO:0007669"/>
    <property type="project" value="UniProtKB-SubCell"/>
</dbReference>
<dbReference type="Pfam" id="PF01762">
    <property type="entry name" value="Galactosyl_T"/>
    <property type="match status" value="1"/>
</dbReference>
<dbReference type="Gene3D" id="3.90.550.50">
    <property type="match status" value="1"/>
</dbReference>
<evidence type="ECO:0000256" key="7">
    <source>
        <dbReference type="ARBA" id="ARBA00022989"/>
    </source>
</evidence>
<comment type="subcellular location">
    <subcellularLocation>
        <location evidence="1 11">Golgi apparatus membrane</location>
        <topology evidence="1 11">Single-pass type II membrane protein</topology>
    </subcellularLocation>
</comment>
<keyword evidence="4" id="KW-0808">Transferase</keyword>
<accession>A0AA89C8F9</accession>
<keyword evidence="5 11" id="KW-0812">Transmembrane</keyword>
<dbReference type="FunFam" id="3.90.550.50:FF:000001">
    <property type="entry name" value="Hexosyltransferase"/>
    <property type="match status" value="1"/>
</dbReference>
<reference evidence="12" key="1">
    <citation type="submission" date="2019-08" db="EMBL/GenBank/DDBJ databases">
        <title>The improved chromosome-level genome for the pearl oyster Pinctada fucata martensii using PacBio sequencing and Hi-C.</title>
        <authorList>
            <person name="Zheng Z."/>
        </authorList>
    </citation>
    <scope>NUCLEOTIDE SEQUENCE</scope>
    <source>
        <strain evidence="12">ZZ-2019</strain>
        <tissue evidence="12">Adductor muscle</tissue>
    </source>
</reference>
<proteinExistence type="inferred from homology"/>
<evidence type="ECO:0000256" key="4">
    <source>
        <dbReference type="ARBA" id="ARBA00022679"/>
    </source>
</evidence>
<keyword evidence="8 11" id="KW-0333">Golgi apparatus</keyword>
<evidence type="ECO:0000256" key="11">
    <source>
        <dbReference type="RuleBase" id="RU363063"/>
    </source>
</evidence>
<comment type="similarity">
    <text evidence="2 11">Belongs to the glycosyltransferase 31 family.</text>
</comment>
<dbReference type="PANTHER" id="PTHR11214">
    <property type="entry name" value="BETA-1,3-N-ACETYLGLUCOSAMINYLTRANSFERASE"/>
    <property type="match status" value="1"/>
</dbReference>
<keyword evidence="3 11" id="KW-0328">Glycosyltransferase</keyword>
<feature type="transmembrane region" description="Helical" evidence="11">
    <location>
        <begin position="20"/>
        <end position="39"/>
    </location>
</feature>
<dbReference type="EC" id="2.4.1.-" evidence="11"/>
<evidence type="ECO:0000313" key="13">
    <source>
        <dbReference type="Proteomes" id="UP001186944"/>
    </source>
</evidence>
<keyword evidence="13" id="KW-1185">Reference proteome</keyword>
<dbReference type="Proteomes" id="UP001186944">
    <property type="component" value="Unassembled WGS sequence"/>
</dbReference>
<sequence>MSTYLIYNILLLLFSQILQFRYRILIGCSLCFLLILSAIRYKGVIHNVLPSSIRTVSLRSYLSKPETSNNNHEIDDRKVLSKKFKYTINEDTICKETNKTSVSLLVGVFSGLTETPLRNFVRSKWGAVAKRSPKVRLVFILGTPEGTSNDMKSVQEESKLHGDVIQANFTDTYRGLLLKSFAYFKWAQDYCDNAKYLLKIDSDMQIDLMQLVTVLEKGNISDRFHCGEMNTDSYPVRNKNNKWYVSPQMFPGRKFPFYCQGAAYVISKRIANKIADLPIPNKFFPIDDVYMTGILRETLKEDIEHKIMRFHHHYKATDTKVTEGKFSKFIMTIHVADDSIEKQGKKNDGKA</sequence>
<dbReference type="EMBL" id="VSWD01000004">
    <property type="protein sequence ID" value="KAK3105351.1"/>
    <property type="molecule type" value="Genomic_DNA"/>
</dbReference>
<dbReference type="InterPro" id="IPR002659">
    <property type="entry name" value="Glyco_trans_31"/>
</dbReference>
<keyword evidence="6 11" id="KW-0735">Signal-anchor</keyword>
<evidence type="ECO:0000256" key="6">
    <source>
        <dbReference type="ARBA" id="ARBA00022968"/>
    </source>
</evidence>
<gene>
    <name evidence="12" type="ORF">FSP39_023210</name>
</gene>
<evidence type="ECO:0000256" key="8">
    <source>
        <dbReference type="ARBA" id="ARBA00023034"/>
    </source>
</evidence>
<evidence type="ECO:0000256" key="5">
    <source>
        <dbReference type="ARBA" id="ARBA00022692"/>
    </source>
</evidence>
<organism evidence="12 13">
    <name type="scientific">Pinctada imbricata</name>
    <name type="common">Atlantic pearl-oyster</name>
    <name type="synonym">Pinctada martensii</name>
    <dbReference type="NCBI Taxonomy" id="66713"/>
    <lineage>
        <taxon>Eukaryota</taxon>
        <taxon>Metazoa</taxon>
        <taxon>Spiralia</taxon>
        <taxon>Lophotrochozoa</taxon>
        <taxon>Mollusca</taxon>
        <taxon>Bivalvia</taxon>
        <taxon>Autobranchia</taxon>
        <taxon>Pteriomorphia</taxon>
        <taxon>Pterioida</taxon>
        <taxon>Pterioidea</taxon>
        <taxon>Pteriidae</taxon>
        <taxon>Pinctada</taxon>
    </lineage>
</organism>
<name>A0AA89C8F9_PINIB</name>
<keyword evidence="9 11" id="KW-0472">Membrane</keyword>
<protein>
    <recommendedName>
        <fullName evidence="11">Hexosyltransferase</fullName>
        <ecNumber evidence="11">2.4.1.-</ecNumber>
    </recommendedName>
</protein>
<evidence type="ECO:0000313" key="12">
    <source>
        <dbReference type="EMBL" id="KAK3105351.1"/>
    </source>
</evidence>
<keyword evidence="10" id="KW-0325">Glycoprotein</keyword>
<dbReference type="AlphaFoldDB" id="A0AA89C8F9"/>
<evidence type="ECO:0000256" key="1">
    <source>
        <dbReference type="ARBA" id="ARBA00004323"/>
    </source>
</evidence>
<dbReference type="GO" id="GO:0016758">
    <property type="term" value="F:hexosyltransferase activity"/>
    <property type="evidence" value="ECO:0007669"/>
    <property type="project" value="InterPro"/>
</dbReference>